<name>A0A8K1C649_PYTOL</name>
<keyword evidence="1" id="KW-1133">Transmembrane helix</keyword>
<feature type="transmembrane region" description="Helical" evidence="1">
    <location>
        <begin position="41"/>
        <end position="64"/>
    </location>
</feature>
<reference evidence="3" key="1">
    <citation type="submission" date="2019-03" db="EMBL/GenBank/DDBJ databases">
        <title>Long read genome sequence of the mycoparasitic Pythium oligandrum ATCC 38472 isolated from sugarbeet rhizosphere.</title>
        <authorList>
            <person name="Gaulin E."/>
        </authorList>
    </citation>
    <scope>NUCLEOTIDE SEQUENCE</scope>
    <source>
        <strain evidence="3">ATCC 38472_TT</strain>
    </source>
</reference>
<dbReference type="OrthoDB" id="160470at2759"/>
<dbReference type="AlphaFoldDB" id="A0A8K1C649"/>
<sequence length="633" mass="67442">MSDQQKPVDTNQVVLDKKMPSGGTAKAAAATAAWKMSKFSCIFTVLAVLFVVGNVIALYVLHFVNRPSITARFSFSNFLATTGTVAQVGDVVSLSTSSKVRNGAGTTAYLDRFALKDSPNDGSSNALFYEYLNFAPMGTTKSWYTTNLVSYRRILSHDATNGKKGDSILTTATYSPDTKSFTIDTSYDLAKTDNRIPSQAIRGIATLSDTQAVVLSIDDGASPYKTNVMPVSIKDGKVSIVSSNVKLVASGSVTNLIARLSATTFAIAYYEPWVDGAQYGQRIEVGTVKDDGTLTLTGASVLFGPMNDDASAKKFTVTFGTPQLIKGEKTASTMVIPYYGVSTKDTTLNTGLCVTMGSYVSTGTISAFTTGICNTKYQPTSFPESVMVSDNLLAIVFYDSKNNNALTIALVYVTATSANFRGEYVLTEALGSFVYGSAYGFSPKPSLALLSGNRLAVSFLNAAMDGKQCVKVFKISTSANNIKSVTPVMPVAAQDFTLVVDPTDDLQNNAITQELIAVSDDGVAMGYVGKRPTPQARFTVMEAFGAPVGIIRSYDGKNEVSVAISGKTTEVSTPKSEELVEGQFYYATTAGYVVPSLSDNLGEYFKYDDMLVATDGKIGVAIDDDKLFVSTAL</sequence>
<evidence type="ECO:0000313" key="4">
    <source>
        <dbReference type="Proteomes" id="UP000794436"/>
    </source>
</evidence>
<organism evidence="3 4">
    <name type="scientific">Pythium oligandrum</name>
    <name type="common">Mycoparasitic fungus</name>
    <dbReference type="NCBI Taxonomy" id="41045"/>
    <lineage>
        <taxon>Eukaryota</taxon>
        <taxon>Sar</taxon>
        <taxon>Stramenopiles</taxon>
        <taxon>Oomycota</taxon>
        <taxon>Peronosporomycetes</taxon>
        <taxon>Pythiales</taxon>
        <taxon>Pythiaceae</taxon>
        <taxon>Pythium</taxon>
    </lineage>
</organism>
<accession>A0A8K1C649</accession>
<evidence type="ECO:0000256" key="1">
    <source>
        <dbReference type="SAM" id="Phobius"/>
    </source>
</evidence>
<proteinExistence type="predicted"/>
<keyword evidence="1" id="KW-0472">Membrane</keyword>
<evidence type="ECO:0000313" key="3">
    <source>
        <dbReference type="EMBL" id="TMW57291.1"/>
    </source>
</evidence>
<keyword evidence="1" id="KW-0812">Transmembrane</keyword>
<dbReference type="EMBL" id="SPLM01000144">
    <property type="protein sequence ID" value="TMW57291.1"/>
    <property type="molecule type" value="Genomic_DNA"/>
</dbReference>
<keyword evidence="4" id="KW-1185">Reference proteome</keyword>
<dbReference type="EMBL" id="SPLM01000144">
    <property type="protein sequence ID" value="TMW57289.1"/>
    <property type="molecule type" value="Genomic_DNA"/>
</dbReference>
<protein>
    <submittedName>
        <fullName evidence="3">Uncharacterized protein</fullName>
    </submittedName>
</protein>
<gene>
    <name evidence="2" type="ORF">Poli38472_003214</name>
    <name evidence="3" type="ORF">Poli38472_003216</name>
</gene>
<dbReference type="Proteomes" id="UP000794436">
    <property type="component" value="Unassembled WGS sequence"/>
</dbReference>
<evidence type="ECO:0000313" key="2">
    <source>
        <dbReference type="EMBL" id="TMW57289.1"/>
    </source>
</evidence>
<comment type="caution">
    <text evidence="3">The sequence shown here is derived from an EMBL/GenBank/DDBJ whole genome shotgun (WGS) entry which is preliminary data.</text>
</comment>